<dbReference type="AlphaFoldDB" id="A0A4U8S0R0"/>
<dbReference type="STRING" id="76936.BN2458_PEG1661"/>
<evidence type="ECO:0000313" key="4">
    <source>
        <dbReference type="EMBL" id="TLD79203.1"/>
    </source>
</evidence>
<dbReference type="Proteomes" id="UP000029925">
    <property type="component" value="Unassembled WGS sequence"/>
</dbReference>
<dbReference type="InterPro" id="IPR057165">
    <property type="entry name" value="DUF7843"/>
</dbReference>
<evidence type="ECO:0000259" key="2">
    <source>
        <dbReference type="Pfam" id="PF25222"/>
    </source>
</evidence>
<dbReference type="GeneID" id="78151819"/>
<feature type="domain" description="DUF7840" evidence="2">
    <location>
        <begin position="361"/>
        <end position="557"/>
    </location>
</feature>
<dbReference type="RefSeq" id="WP_058122080.1">
    <property type="nucleotide sequence ID" value="NZ_CAOMJD010000013.1"/>
</dbReference>
<dbReference type="InterPro" id="IPR057162">
    <property type="entry name" value="DUF7840"/>
</dbReference>
<sequence>MLFCLCKMVARILLFLLLIFIPQYAFGLNPLDSKHDSKGYSTHTQDSYSLHSIASLSQWKRLLHYRGKTSLIRQDSGFFLSPLGAINPQAELLSTLQAFGIDVESAHTNTTNTSSFLCSYPARAMFLSRFFPQLKEMIKTTHCAEYEEFLEIVPSDRISLIFAAESDIYPGSAMGHIFLALEGEAKADLHKTFKGRSDLHIQKGQYLGYSLSFFANAELGLNPIMYIRALMGNLGGIYALQPLDNNTFEYLENEKRSLWKLGLKLDLDSKALLLAHLWELKDIPVEYSFITHNCNDALKSVLSVANEAFDTQKLKPYQTPMEYLKSLENVGLLESLSVEIPQDKKAFSDKYGHNKILKVRDSAKFSLGYENRAGHSMMSVYFSPIYADITNANNAYKELIESRLMSIKGYVNLENASIFIDKIEALHLFSVADSYRTKSLSKYINLSFENPFDEITHTRLKPKLSFGAGFGSYVGNLSVYLLPLVGYDYVKNHNAFVDIHFGIVGRFEKLRLIGNYDYFIDITNQRGYTQQASGFVGFNVYKQWDFYAQIQWRDTFKYGDYVSWQSGISVNF</sequence>
<dbReference type="OrthoDB" id="9759948at2"/>
<dbReference type="EMBL" id="JRPF02000002">
    <property type="protein sequence ID" value="TLD79203.1"/>
    <property type="molecule type" value="Genomic_DNA"/>
</dbReference>
<feature type="domain" description="Lnb N-terminal periplasmic" evidence="1">
    <location>
        <begin position="146"/>
        <end position="319"/>
    </location>
</feature>
<gene>
    <name evidence="4" type="ORF">LS75_002595</name>
</gene>
<evidence type="ECO:0000259" key="1">
    <source>
        <dbReference type="Pfam" id="PF13387"/>
    </source>
</evidence>
<organism evidence="4 5">
    <name type="scientific">Helicobacter typhlonius</name>
    <dbReference type="NCBI Taxonomy" id="76936"/>
    <lineage>
        <taxon>Bacteria</taxon>
        <taxon>Pseudomonadati</taxon>
        <taxon>Campylobacterota</taxon>
        <taxon>Epsilonproteobacteria</taxon>
        <taxon>Campylobacterales</taxon>
        <taxon>Helicobacteraceae</taxon>
        <taxon>Helicobacter</taxon>
    </lineage>
</organism>
<dbReference type="Pfam" id="PF25225">
    <property type="entry name" value="DUF7843"/>
    <property type="match status" value="1"/>
</dbReference>
<name>A0A4U8S0R0_9HELI</name>
<dbReference type="Pfam" id="PF25222">
    <property type="entry name" value="DUF7840"/>
    <property type="match status" value="1"/>
</dbReference>
<dbReference type="Pfam" id="PF13387">
    <property type="entry name" value="Lnb_N"/>
    <property type="match status" value="1"/>
</dbReference>
<comment type="caution">
    <text evidence="4">The sequence shown here is derived from an EMBL/GenBank/DDBJ whole genome shotgun (WGS) entry which is preliminary data.</text>
</comment>
<keyword evidence="5" id="KW-1185">Reference proteome</keyword>
<reference evidence="4 5" key="1">
    <citation type="journal article" date="2014" name="Genome Announc.">
        <title>Draft genome sequences of eight enterohepatic helicobacter species isolated from both laboratory and wild rodents.</title>
        <authorList>
            <person name="Sheh A."/>
            <person name="Shen Z."/>
            <person name="Fox J.G."/>
        </authorList>
    </citation>
    <scope>NUCLEOTIDE SEQUENCE [LARGE SCALE GENOMIC DNA]</scope>
    <source>
        <strain evidence="4 5">MIT 98-6810</strain>
    </source>
</reference>
<dbReference type="InterPro" id="IPR025178">
    <property type="entry name" value="Lnb_N"/>
</dbReference>
<evidence type="ECO:0000259" key="3">
    <source>
        <dbReference type="Pfam" id="PF25225"/>
    </source>
</evidence>
<accession>A0A4U8S0R0</accession>
<feature type="domain" description="DUF7843" evidence="3">
    <location>
        <begin position="53"/>
        <end position="128"/>
    </location>
</feature>
<evidence type="ECO:0000313" key="5">
    <source>
        <dbReference type="Proteomes" id="UP000029925"/>
    </source>
</evidence>
<protein>
    <submittedName>
        <fullName evidence="4">DUF4105 domain-containing protein</fullName>
    </submittedName>
</protein>
<proteinExistence type="predicted"/>